<evidence type="ECO:0000256" key="1">
    <source>
        <dbReference type="SAM" id="SignalP"/>
    </source>
</evidence>
<dbReference type="EMBL" id="JALIEB010000018">
    <property type="protein sequence ID" value="MCV3273671.1"/>
    <property type="molecule type" value="Genomic_DNA"/>
</dbReference>
<proteinExistence type="predicted"/>
<keyword evidence="3" id="KW-1185">Reference proteome</keyword>
<keyword evidence="1" id="KW-0732">Signal</keyword>
<dbReference type="PROSITE" id="PS51257">
    <property type="entry name" value="PROKAR_LIPOPROTEIN"/>
    <property type="match status" value="1"/>
</dbReference>
<reference evidence="2 3" key="1">
    <citation type="submission" date="2022-04" db="EMBL/GenBank/DDBJ databases">
        <title>Roseobacter sp. WL0113 is a bacterium isolated from neritic sediment.</title>
        <authorList>
            <person name="Wang L."/>
            <person name="He W."/>
            <person name="Zhang D.-F."/>
        </authorList>
    </citation>
    <scope>NUCLEOTIDE SEQUENCE [LARGE SCALE GENOMIC DNA]</scope>
    <source>
        <strain evidence="2 3">WL0113</strain>
    </source>
</reference>
<evidence type="ECO:0000313" key="3">
    <source>
        <dbReference type="Proteomes" id="UP001208690"/>
    </source>
</evidence>
<evidence type="ECO:0008006" key="4">
    <source>
        <dbReference type="Google" id="ProtNLM"/>
    </source>
</evidence>
<accession>A0ABT3BJB4</accession>
<dbReference type="RefSeq" id="WP_263845883.1">
    <property type="nucleotide sequence ID" value="NZ_JALIEB010000018.1"/>
</dbReference>
<name>A0ABT3BJB4_9RHOB</name>
<sequence>MKPILSATALLLVLTACAPLSSPGATTERALARTSAQVAATATDAGIATDQTATVSASRADGGAAVFVPEAVGGGGFVGWLDLPPAHACRGTLPPANYAVSAEIGARSAALSLRQIDGPSGLAPVTVPVRRISSDAPVTPMARVALGPDSFLLGRWFTCSDGVGHCGYALTLDASTPGCGG</sequence>
<feature type="chain" id="PRO_5045721795" description="Lipoprotein" evidence="1">
    <location>
        <begin position="19"/>
        <end position="181"/>
    </location>
</feature>
<gene>
    <name evidence="2" type="ORF">MUB52_19740</name>
</gene>
<feature type="signal peptide" evidence="1">
    <location>
        <begin position="1"/>
        <end position="18"/>
    </location>
</feature>
<comment type="caution">
    <text evidence="2">The sequence shown here is derived from an EMBL/GenBank/DDBJ whole genome shotgun (WGS) entry which is preliminary data.</text>
</comment>
<dbReference type="Proteomes" id="UP001208690">
    <property type="component" value="Unassembled WGS sequence"/>
</dbReference>
<organism evidence="2 3">
    <name type="scientific">Roseobacter sinensis</name>
    <dbReference type="NCBI Taxonomy" id="2931391"/>
    <lineage>
        <taxon>Bacteria</taxon>
        <taxon>Pseudomonadati</taxon>
        <taxon>Pseudomonadota</taxon>
        <taxon>Alphaproteobacteria</taxon>
        <taxon>Rhodobacterales</taxon>
        <taxon>Roseobacteraceae</taxon>
        <taxon>Roseobacter</taxon>
    </lineage>
</organism>
<evidence type="ECO:0000313" key="2">
    <source>
        <dbReference type="EMBL" id="MCV3273671.1"/>
    </source>
</evidence>
<protein>
    <recommendedName>
        <fullName evidence="4">Lipoprotein</fullName>
    </recommendedName>
</protein>